<dbReference type="RefSeq" id="WP_082401695.1">
    <property type="nucleotide sequence ID" value="NZ_JAQEBD010000014.1"/>
</dbReference>
<dbReference type="InterPro" id="IPR026989">
    <property type="entry name" value="TnpV"/>
</dbReference>
<gene>
    <name evidence="1" type="ORF">H9Q80_09820</name>
</gene>
<protein>
    <submittedName>
        <fullName evidence="1">TnpV protein</fullName>
    </submittedName>
</protein>
<dbReference type="Pfam" id="PF14198">
    <property type="entry name" value="TnpV"/>
    <property type="match status" value="1"/>
</dbReference>
<dbReference type="EMBL" id="CP060636">
    <property type="protein sequence ID" value="QNM10598.1"/>
    <property type="molecule type" value="Genomic_DNA"/>
</dbReference>
<proteinExistence type="predicted"/>
<dbReference type="KEGG" id="ehn:H9Q80_09820"/>
<name>A0A7G9GIG6_9FIRM</name>
<organism evidence="1 2">
    <name type="scientific">[Eubacterium] hominis</name>
    <dbReference type="NCBI Taxonomy" id="2764325"/>
    <lineage>
        <taxon>Bacteria</taxon>
        <taxon>Bacillati</taxon>
        <taxon>Bacillota</taxon>
        <taxon>Erysipelotrichia</taxon>
        <taxon>Erysipelotrichales</taxon>
        <taxon>Erysipelotrichaceae</taxon>
        <taxon>Amedibacillus</taxon>
    </lineage>
</organism>
<sequence length="116" mass="13912">MKLEYIPMGEQLIPNLTLKDEGKITLGKYALMRKHYLKEHRPIQFTNYLTTQTLNQHLMEIDQIATQRHDLLLEQMMKQQGVNEALKESNQMEWIQKMNSIEETIHEILRQELIYD</sequence>
<evidence type="ECO:0000313" key="2">
    <source>
        <dbReference type="Proteomes" id="UP000515856"/>
    </source>
</evidence>
<dbReference type="Proteomes" id="UP000515856">
    <property type="component" value="Chromosome"/>
</dbReference>
<keyword evidence="2" id="KW-1185">Reference proteome</keyword>
<accession>A0A7G9GIG6</accession>
<dbReference type="AlphaFoldDB" id="A0A7G9GIG6"/>
<reference evidence="1 2" key="1">
    <citation type="submission" date="2020-08" db="EMBL/GenBank/DDBJ databases">
        <authorList>
            <person name="Liu C."/>
            <person name="Sun Q."/>
        </authorList>
    </citation>
    <scope>NUCLEOTIDE SEQUENCE [LARGE SCALE GENOMIC DNA]</scope>
    <source>
        <strain evidence="1 2">NSJ-61</strain>
    </source>
</reference>
<evidence type="ECO:0000313" key="1">
    <source>
        <dbReference type="EMBL" id="QNM10598.1"/>
    </source>
</evidence>